<feature type="domain" description="Aminotransferase-like plant mobile" evidence="2">
    <location>
        <begin position="100"/>
        <end position="439"/>
    </location>
</feature>
<keyword evidence="4" id="KW-1185">Reference proteome</keyword>
<feature type="region of interest" description="Disordered" evidence="1">
    <location>
        <begin position="1"/>
        <end position="58"/>
    </location>
</feature>
<evidence type="ECO:0000256" key="1">
    <source>
        <dbReference type="SAM" id="MobiDB-lite"/>
    </source>
</evidence>
<gene>
    <name evidence="3" type="ORF">Taro_047862</name>
</gene>
<accession>A0A843X1N1</accession>
<dbReference type="Proteomes" id="UP000652761">
    <property type="component" value="Unassembled WGS sequence"/>
</dbReference>
<dbReference type="GO" id="GO:0010073">
    <property type="term" value="P:meristem maintenance"/>
    <property type="evidence" value="ECO:0007669"/>
    <property type="project" value="InterPro"/>
</dbReference>
<feature type="compositionally biased region" description="Basic residues" evidence="1">
    <location>
        <begin position="10"/>
        <end position="19"/>
    </location>
</feature>
<dbReference type="EMBL" id="NMUH01006290">
    <property type="protein sequence ID" value="MQM14927.1"/>
    <property type="molecule type" value="Genomic_DNA"/>
</dbReference>
<evidence type="ECO:0000313" key="4">
    <source>
        <dbReference type="Proteomes" id="UP000652761"/>
    </source>
</evidence>
<evidence type="ECO:0000259" key="2">
    <source>
        <dbReference type="Pfam" id="PF10536"/>
    </source>
</evidence>
<name>A0A843X1N1_COLES</name>
<dbReference type="PANTHER" id="PTHR46033">
    <property type="entry name" value="PROTEIN MAIN-LIKE 2"/>
    <property type="match status" value="1"/>
</dbReference>
<dbReference type="InterPro" id="IPR019557">
    <property type="entry name" value="AminoTfrase-like_pln_mobile"/>
</dbReference>
<feature type="compositionally biased region" description="Acidic residues" evidence="1">
    <location>
        <begin position="39"/>
        <end position="53"/>
    </location>
</feature>
<dbReference type="AlphaFoldDB" id="A0A843X1N1"/>
<organism evidence="3 4">
    <name type="scientific">Colocasia esculenta</name>
    <name type="common">Wild taro</name>
    <name type="synonym">Arum esculentum</name>
    <dbReference type="NCBI Taxonomy" id="4460"/>
    <lineage>
        <taxon>Eukaryota</taxon>
        <taxon>Viridiplantae</taxon>
        <taxon>Streptophyta</taxon>
        <taxon>Embryophyta</taxon>
        <taxon>Tracheophyta</taxon>
        <taxon>Spermatophyta</taxon>
        <taxon>Magnoliopsida</taxon>
        <taxon>Liliopsida</taxon>
        <taxon>Araceae</taxon>
        <taxon>Aroideae</taxon>
        <taxon>Colocasieae</taxon>
        <taxon>Colocasia</taxon>
    </lineage>
</organism>
<proteinExistence type="predicted"/>
<comment type="caution">
    <text evidence="3">The sequence shown here is derived from an EMBL/GenBank/DDBJ whole genome shotgun (WGS) entry which is preliminary data.</text>
</comment>
<dbReference type="InterPro" id="IPR044824">
    <property type="entry name" value="MAIN-like"/>
</dbReference>
<dbReference type="Pfam" id="PF10536">
    <property type="entry name" value="PMD"/>
    <property type="match status" value="1"/>
</dbReference>
<protein>
    <recommendedName>
        <fullName evidence="2">Aminotransferase-like plant mobile domain-containing protein</fullName>
    </recommendedName>
</protein>
<reference evidence="3" key="1">
    <citation type="submission" date="2017-07" db="EMBL/GenBank/DDBJ databases">
        <title>Taro Niue Genome Assembly and Annotation.</title>
        <authorList>
            <person name="Atibalentja N."/>
            <person name="Keating K."/>
            <person name="Fields C.J."/>
        </authorList>
    </citation>
    <scope>NUCLEOTIDE SEQUENCE</scope>
    <source>
        <strain evidence="3">Niue_2</strain>
        <tissue evidence="3">Leaf</tissue>
    </source>
</reference>
<sequence length="589" mass="65931">MEGGGDGGGRRRMKKTIRHHQADEGSSTAAHEDPPVAPMEEDVVAEVPDEDEPVGPKKSELRSRLGWAVVRAIYRGLLDFQRARLEEMGFGPFLTLDELAPDVALIQALKERWDPECHAFLFPWGHMIPTLEDVVRITGLRVDGQAVTGVTYTSYQELAERLLGLAVTREKSSLIPRTGLQWSLGVASARHETGESQADYMTRMTEDARAALAEEEGAAADPDLRRFLIFVIGKLILGTRGDPVSYRCLPLLEDLSSVGSYAWGAALLAHLFDSLGTSSRVTGVAGFFPLLQVWAYHHLPSLGSGEPRWAGAVAMLRCWRFRRDEQSLRRQVTMIHDALDSVPFGHVQWTPYVGEDDAAQPWVERGRPYFGRDIWLHSFNTVVLLHHQLVTRTLGLHQSRPWERPGWSFRGIQQETDWTVRAREQLTDWEQRGREVVSEATSDEDYFCAYARRYGAQVYKGSRRPIASLEGILHSTIQQQDDLQAVVDQLRAKLDRAQQMVGGASSSREDPGRSVLEGQLAAAVARAEDALVQAREREAELRAVLARTTVLEAEVAELRLRPEAAEVARWRQEAEEAARLRTEAGDFCT</sequence>
<evidence type="ECO:0000313" key="3">
    <source>
        <dbReference type="EMBL" id="MQM14927.1"/>
    </source>
</evidence>
<dbReference type="PANTHER" id="PTHR46033:SF8">
    <property type="entry name" value="PROTEIN MAINTENANCE OF MERISTEMS-LIKE"/>
    <property type="match status" value="1"/>
</dbReference>